<evidence type="ECO:0000256" key="4">
    <source>
        <dbReference type="ARBA" id="ARBA00022723"/>
    </source>
</evidence>
<dbReference type="PANTHER" id="PTHR47959">
    <property type="entry name" value="ATP-DEPENDENT RNA HELICASE RHLE-RELATED"/>
    <property type="match status" value="1"/>
</dbReference>
<accession>A0ABQ6PT02</accession>
<dbReference type="InterPro" id="IPR014001">
    <property type="entry name" value="Helicase_ATP-bd"/>
</dbReference>
<dbReference type="SUPFAM" id="SSF52540">
    <property type="entry name" value="P-loop containing nucleoside triphosphate hydrolases"/>
    <property type="match status" value="1"/>
</dbReference>
<keyword evidence="3" id="KW-0540">Nuclease</keyword>
<dbReference type="Gene3D" id="3.40.50.300">
    <property type="entry name" value="P-loop containing nucleotide triphosphate hydrolases"/>
    <property type="match status" value="2"/>
</dbReference>
<organism evidence="13 14">
    <name type="scientific">Algoriphagus confluentis</name>
    <dbReference type="NCBI Taxonomy" id="1697556"/>
    <lineage>
        <taxon>Bacteria</taxon>
        <taxon>Pseudomonadati</taxon>
        <taxon>Bacteroidota</taxon>
        <taxon>Cytophagia</taxon>
        <taxon>Cytophagales</taxon>
        <taxon>Cyclobacteriaceae</taxon>
        <taxon>Algoriphagus</taxon>
    </lineage>
</organism>
<evidence type="ECO:0000313" key="13">
    <source>
        <dbReference type="EMBL" id="GMQ31130.1"/>
    </source>
</evidence>
<evidence type="ECO:0000259" key="11">
    <source>
        <dbReference type="PROSITE" id="PS51192"/>
    </source>
</evidence>
<dbReference type="NCBIfam" id="TIGR01596">
    <property type="entry name" value="cas3_HD"/>
    <property type="match status" value="1"/>
</dbReference>
<gene>
    <name evidence="13" type="ORF">Aconfl_37730</name>
</gene>
<dbReference type="InterPro" id="IPR011545">
    <property type="entry name" value="DEAD/DEAH_box_helicase_dom"/>
</dbReference>
<evidence type="ECO:0000256" key="10">
    <source>
        <dbReference type="ARBA" id="ARBA00038437"/>
    </source>
</evidence>
<dbReference type="InterPro" id="IPR006483">
    <property type="entry name" value="CRISPR-assoc_Cas3_HD"/>
</dbReference>
<dbReference type="InterPro" id="IPR054712">
    <property type="entry name" value="Cas3-like_dom"/>
</dbReference>
<dbReference type="PANTHER" id="PTHR47959:SF16">
    <property type="entry name" value="CRISPR-ASSOCIATED NUCLEASE_HELICASE CAS3-RELATED"/>
    <property type="match status" value="1"/>
</dbReference>
<feature type="domain" description="HD Cas3-type" evidence="12">
    <location>
        <begin position="25"/>
        <end position="237"/>
    </location>
</feature>
<dbReference type="Gene3D" id="1.10.3210.30">
    <property type="match status" value="1"/>
</dbReference>
<dbReference type="InterPro" id="IPR001650">
    <property type="entry name" value="Helicase_C-like"/>
</dbReference>
<keyword evidence="9" id="KW-0051">Antiviral defense</keyword>
<dbReference type="PROSITE" id="PS51643">
    <property type="entry name" value="HD_CAS3"/>
    <property type="match status" value="1"/>
</dbReference>
<dbReference type="InterPro" id="IPR006474">
    <property type="entry name" value="Helicase_Cas3_CRISPR-ass_core"/>
</dbReference>
<dbReference type="EMBL" id="BTPD01000015">
    <property type="protein sequence ID" value="GMQ31130.1"/>
    <property type="molecule type" value="Genomic_DNA"/>
</dbReference>
<evidence type="ECO:0000256" key="8">
    <source>
        <dbReference type="ARBA" id="ARBA00022840"/>
    </source>
</evidence>
<protein>
    <submittedName>
        <fullName evidence="13">CRISPR-associated helicase/endonuclease Cas3</fullName>
    </submittedName>
</protein>
<evidence type="ECO:0000256" key="3">
    <source>
        <dbReference type="ARBA" id="ARBA00022722"/>
    </source>
</evidence>
<feature type="domain" description="Helicase ATP-binding" evidence="11">
    <location>
        <begin position="316"/>
        <end position="511"/>
    </location>
</feature>
<comment type="similarity">
    <text evidence="2">In the central section; belongs to the CRISPR-associated helicase Cas3 family.</text>
</comment>
<evidence type="ECO:0000259" key="12">
    <source>
        <dbReference type="PROSITE" id="PS51643"/>
    </source>
</evidence>
<sequence>MVTFRELLGKSKVELLLKNHLSYLAHTPNELLSEHMNLVSHYFLELVKVHQLEKPLDELLIKVCSQNKLLAEFAKQLFWETILYHDFGKVNENYQKVKMQNHQKFPDNKNNQIQAEHSVLSAYIFLGHKISTGLQQTDDAEEQNLLMTLIFAYAHNIIRHHSSRLDDFSSKQTFKRYSAELCSRLEEYLGCYHQTYILQFVQAIPEIQNIAEFKNLGFEWFLLIRLNFSLLTAADYYATSHYCSKWEQHYQEFGILNSDQKERHFRNLQTTHAHNKALYENQNRILKQPLVALQEKSNSNLNKLRSKMAAEVITNVRQHTSERLFYIEAPTGGGKTNIAFLATQELLQANPELNKVFYVFPFTTLVTQTQKAAQETLGMLPHEWIELHSRAAWKQKDEQEEKEDGVYGEVRQDDIHNQFVNYPYTFLSHVRFFDSLKANDKSSIYLMHRLANSVVVIDEVQAYNPDLWDKLAYLLKEYADALNIRFIVMSATLPKIGDLAEAHFRSLIPEAIERYFTNPNFADRVSFSNELLQRKRPRKEEREQYIEWLAKKIHEKSELYRKTYGSVRTIVEFIFKKSATEFASFAKEKFEGYNILVLSGTILESQRKTIINFLKNKENKDQNTLLVTTQVVEAGVDIDMDLGFKNRSIIDSEEQLAGRVNRNVNKTDCTVYLFDLDDAGVIYKTDRRYKEQKTYLSESDYFEILRTKRFDQLYDKVKTYLKTTNQENQMKGTLSHYKNSLIAQLNFPEIDKEFKLIDQSNTSVFVPLNLDVWVWNEQNKKEQIFTDQQIQFLQSFGVKIINEQMSGEDIFDLYKRLISEQIEDFGAKKQNLKILQSIMGMFTFSLFSESKVLSELRNGGNSEQLGYMYLVSHREVYSLKHGLELRKMNELSFI</sequence>
<evidence type="ECO:0000256" key="6">
    <source>
        <dbReference type="ARBA" id="ARBA00022801"/>
    </source>
</evidence>
<dbReference type="InterPro" id="IPR027417">
    <property type="entry name" value="P-loop_NTPase"/>
</dbReference>
<dbReference type="CDD" id="cd09641">
    <property type="entry name" value="Cas3''_I"/>
    <property type="match status" value="1"/>
</dbReference>
<keyword evidence="5" id="KW-0547">Nucleotide-binding</keyword>
<dbReference type="PROSITE" id="PS51192">
    <property type="entry name" value="HELICASE_ATP_BIND_1"/>
    <property type="match status" value="1"/>
</dbReference>
<evidence type="ECO:0000313" key="14">
    <source>
        <dbReference type="Proteomes" id="UP001338309"/>
    </source>
</evidence>
<comment type="similarity">
    <text evidence="1">In the N-terminal section; belongs to the CRISPR-associated nuclease Cas3-HD family.</text>
</comment>
<dbReference type="Pfam" id="PF22590">
    <property type="entry name" value="Cas3-like_C_2"/>
    <property type="match status" value="1"/>
</dbReference>
<dbReference type="InterPro" id="IPR050079">
    <property type="entry name" value="DEAD_box_RNA_helicase"/>
</dbReference>
<evidence type="ECO:0000256" key="7">
    <source>
        <dbReference type="ARBA" id="ARBA00022806"/>
    </source>
</evidence>
<proteinExistence type="inferred from homology"/>
<keyword evidence="8" id="KW-0067">ATP-binding</keyword>
<keyword evidence="4" id="KW-0479">Metal-binding</keyword>
<keyword evidence="7" id="KW-0347">Helicase</keyword>
<evidence type="ECO:0000256" key="1">
    <source>
        <dbReference type="ARBA" id="ARBA00006847"/>
    </source>
</evidence>
<comment type="similarity">
    <text evidence="10">Belongs to the DEAD box helicase family.</text>
</comment>
<dbReference type="InterPro" id="IPR038257">
    <property type="entry name" value="CRISPR-assoc_Cas3_HD_sf"/>
</dbReference>
<evidence type="ECO:0000256" key="5">
    <source>
        <dbReference type="ARBA" id="ARBA00022741"/>
    </source>
</evidence>
<dbReference type="Proteomes" id="UP001338309">
    <property type="component" value="Unassembled WGS sequence"/>
</dbReference>
<reference evidence="13 14" key="1">
    <citation type="submission" date="2023-08" db="EMBL/GenBank/DDBJ databases">
        <title>Draft genome sequence of Algoriphagus confluentis.</title>
        <authorList>
            <person name="Takatani N."/>
            <person name="Hosokawa M."/>
            <person name="Sawabe T."/>
        </authorList>
    </citation>
    <scope>NUCLEOTIDE SEQUENCE [LARGE SCALE GENOMIC DNA]</scope>
    <source>
        <strain evidence="13 14">NBRC 111222</strain>
    </source>
</reference>
<keyword evidence="14" id="KW-1185">Reference proteome</keyword>
<comment type="caution">
    <text evidence="13">The sequence shown here is derived from an EMBL/GenBank/DDBJ whole genome shotgun (WGS) entry which is preliminary data.</text>
</comment>
<dbReference type="SMART" id="SM00490">
    <property type="entry name" value="HELICc"/>
    <property type="match status" value="1"/>
</dbReference>
<name>A0ABQ6PT02_9BACT</name>
<dbReference type="RefSeq" id="WP_338225832.1">
    <property type="nucleotide sequence ID" value="NZ_BTPD01000015.1"/>
</dbReference>
<dbReference type="SMART" id="SM00487">
    <property type="entry name" value="DEXDc"/>
    <property type="match status" value="1"/>
</dbReference>
<evidence type="ECO:0000256" key="9">
    <source>
        <dbReference type="ARBA" id="ARBA00023118"/>
    </source>
</evidence>
<dbReference type="Pfam" id="PF00270">
    <property type="entry name" value="DEAD"/>
    <property type="match status" value="1"/>
</dbReference>
<dbReference type="NCBIfam" id="TIGR01587">
    <property type="entry name" value="cas3_core"/>
    <property type="match status" value="1"/>
</dbReference>
<keyword evidence="6" id="KW-0378">Hydrolase</keyword>
<evidence type="ECO:0000256" key="2">
    <source>
        <dbReference type="ARBA" id="ARBA00009046"/>
    </source>
</evidence>